<keyword evidence="3" id="KW-0560">Oxidoreductase</keyword>
<dbReference type="InterPro" id="IPR017941">
    <property type="entry name" value="Rieske_2Fe-2S"/>
</dbReference>
<evidence type="ECO:0000256" key="4">
    <source>
        <dbReference type="ARBA" id="ARBA00023004"/>
    </source>
</evidence>
<proteinExistence type="predicted"/>
<evidence type="ECO:0000256" key="5">
    <source>
        <dbReference type="ARBA" id="ARBA00023014"/>
    </source>
</evidence>
<feature type="domain" description="Rieske" evidence="7">
    <location>
        <begin position="90"/>
        <end position="176"/>
    </location>
</feature>
<evidence type="ECO:0000256" key="2">
    <source>
        <dbReference type="ARBA" id="ARBA00022723"/>
    </source>
</evidence>
<dbReference type="Gene3D" id="3.90.380.10">
    <property type="entry name" value="Naphthalene 1,2-dioxygenase Alpha Subunit, Chain A, domain 1"/>
    <property type="match status" value="1"/>
</dbReference>
<feature type="chain" id="PRO_5044155315" description="Rieske domain-containing protein" evidence="6">
    <location>
        <begin position="25"/>
        <end position="436"/>
    </location>
</feature>
<evidence type="ECO:0000256" key="1">
    <source>
        <dbReference type="ARBA" id="ARBA00022714"/>
    </source>
</evidence>
<comment type="caution">
    <text evidence="8">The sequence shown here is derived from an EMBL/GenBank/DDBJ whole genome shotgun (WGS) entry which is preliminary data.</text>
</comment>
<dbReference type="SUPFAM" id="SSF50022">
    <property type="entry name" value="ISP domain"/>
    <property type="match status" value="1"/>
</dbReference>
<dbReference type="GO" id="GO:0046872">
    <property type="term" value="F:metal ion binding"/>
    <property type="evidence" value="ECO:0007669"/>
    <property type="project" value="UniProtKB-KW"/>
</dbReference>
<name>A0A8H4HJH1_9EURO</name>
<feature type="signal peptide" evidence="6">
    <location>
        <begin position="1"/>
        <end position="24"/>
    </location>
</feature>
<accession>A0A8H4HJH1</accession>
<dbReference type="EMBL" id="JAAAPX010000001">
    <property type="protein sequence ID" value="KAF4245651.1"/>
    <property type="molecule type" value="Genomic_DNA"/>
</dbReference>
<protein>
    <recommendedName>
        <fullName evidence="7">Rieske domain-containing protein</fullName>
    </recommendedName>
</protein>
<keyword evidence="9" id="KW-1185">Reference proteome</keyword>
<dbReference type="Pfam" id="PF00355">
    <property type="entry name" value="Rieske"/>
    <property type="match status" value="1"/>
</dbReference>
<dbReference type="PRINTS" id="PR00090">
    <property type="entry name" value="RNGDIOXGNASE"/>
</dbReference>
<evidence type="ECO:0000313" key="9">
    <source>
        <dbReference type="Proteomes" id="UP000653565"/>
    </source>
</evidence>
<gene>
    <name evidence="8" type="ORF">CNMCM6805_003595</name>
</gene>
<evidence type="ECO:0000256" key="6">
    <source>
        <dbReference type="SAM" id="SignalP"/>
    </source>
</evidence>
<dbReference type="GO" id="GO:0051537">
    <property type="term" value="F:2 iron, 2 sulfur cluster binding"/>
    <property type="evidence" value="ECO:0007669"/>
    <property type="project" value="UniProtKB-KW"/>
</dbReference>
<dbReference type="Proteomes" id="UP000653565">
    <property type="component" value="Unassembled WGS sequence"/>
</dbReference>
<dbReference type="AlphaFoldDB" id="A0A8H4HJH1"/>
<dbReference type="PANTHER" id="PTHR43756:SF6">
    <property type="entry name" value="CLUSTER-BINDING PROTEIN, PUTATIVE (AFU_ORTHOLOGUE AFUA_6G03920)-RELATED"/>
    <property type="match status" value="1"/>
</dbReference>
<organism evidence="8 9">
    <name type="scientific">Aspergillus fumigatiaffinis</name>
    <dbReference type="NCBI Taxonomy" id="340414"/>
    <lineage>
        <taxon>Eukaryota</taxon>
        <taxon>Fungi</taxon>
        <taxon>Dikarya</taxon>
        <taxon>Ascomycota</taxon>
        <taxon>Pezizomycotina</taxon>
        <taxon>Eurotiomycetes</taxon>
        <taxon>Eurotiomycetidae</taxon>
        <taxon>Eurotiales</taxon>
        <taxon>Aspergillaceae</taxon>
        <taxon>Aspergillus</taxon>
        <taxon>Aspergillus subgen. Fumigati</taxon>
    </lineage>
</organism>
<dbReference type="GO" id="GO:0016491">
    <property type="term" value="F:oxidoreductase activity"/>
    <property type="evidence" value="ECO:0007669"/>
    <property type="project" value="UniProtKB-KW"/>
</dbReference>
<dbReference type="InterPro" id="IPR036922">
    <property type="entry name" value="Rieske_2Fe-2S_sf"/>
</dbReference>
<dbReference type="InterPro" id="IPR001663">
    <property type="entry name" value="Rng_hydr_dOase-A"/>
</dbReference>
<evidence type="ECO:0000259" key="7">
    <source>
        <dbReference type="PROSITE" id="PS51296"/>
    </source>
</evidence>
<reference evidence="8" key="1">
    <citation type="journal article" date="2020" name="bioRxiv">
        <title>Genomic and phenotypic heterogeneity of clinical isolates of the human pathogens Aspergillus fumigatus, Aspergillus lentulus and Aspergillus fumigatiaffinis.</title>
        <authorList>
            <person name="dos Santos R.A.C."/>
            <person name="Steenwyk J.L."/>
            <person name="Rivero-Menendez O."/>
            <person name="Mead M.E."/>
            <person name="Silva L.P."/>
            <person name="Bastos R.W."/>
            <person name="Alastruey-Izquierdo A."/>
            <person name="Goldman G.H."/>
            <person name="Rokas A."/>
        </authorList>
    </citation>
    <scope>NUCLEOTIDE SEQUENCE</scope>
    <source>
        <strain evidence="8">CNM-CM6805</strain>
    </source>
</reference>
<reference evidence="8" key="2">
    <citation type="submission" date="2020-04" db="EMBL/GenBank/DDBJ databases">
        <authorList>
            <person name="Santos R.A.C."/>
            <person name="Steenwyk J.L."/>
            <person name="Rivero-Menendez O."/>
            <person name="Mead M.E."/>
            <person name="Silva L.P."/>
            <person name="Bastos R.W."/>
            <person name="Alastruey-Izquierdo A."/>
            <person name="Goldman G.H."/>
            <person name="Rokas A."/>
        </authorList>
    </citation>
    <scope>NUCLEOTIDE SEQUENCE</scope>
    <source>
        <strain evidence="8">CNM-CM6805</strain>
    </source>
</reference>
<keyword evidence="6" id="KW-0732">Signal</keyword>
<dbReference type="CDD" id="cd03469">
    <property type="entry name" value="Rieske_RO_Alpha_N"/>
    <property type="match status" value="1"/>
</dbReference>
<dbReference type="PANTHER" id="PTHR43756">
    <property type="entry name" value="CHOLINE MONOOXYGENASE, CHLOROPLASTIC"/>
    <property type="match status" value="1"/>
</dbReference>
<sequence length="436" mass="48997">MEALISPTPLLVALLTAIVFLCRAWPRGIHPKSLLIGQSERVPQVPQVPQVPEADDAQAVSKESDFPENWLNSNDISQLERRAVFSKSWLYLSHRSQFTKPGDYQAFEVAGFPIFLILGKDGEIKAFHNVCRHRAYTVTNKERGSSTVLGCRYHGWSYNTKGELIKAPHFENVPGFDKSQNGLFAIHVQQSTDGFIFVNLGADAPGELLETDCLTDFVKRNGRIAQSRWTGGKAIEGVFNWKMAVVSEKQFSTTAILPKLARLVRSSLLARIKHYLNGKTAEDPDVLIFPNVSFHTIKDTGYWYSLSFHPASERKTLVRYDLYCFQNTDGDVNSRLISAKLMEMITGQVAELESQYQLQASGAEDCSRGGVIATTTEDLQKMILEQLKAHTKLEKLQGMEVHPAMRQPRMTPKSQQADRLCRELESCGEKFPSLAW</sequence>
<evidence type="ECO:0000256" key="3">
    <source>
        <dbReference type="ARBA" id="ARBA00023002"/>
    </source>
</evidence>
<keyword evidence="4" id="KW-0408">Iron</keyword>
<keyword evidence="2" id="KW-0479">Metal-binding</keyword>
<keyword evidence="1" id="KW-0001">2Fe-2S</keyword>
<dbReference type="PROSITE" id="PS51296">
    <property type="entry name" value="RIESKE"/>
    <property type="match status" value="1"/>
</dbReference>
<dbReference type="OrthoDB" id="426882at2759"/>
<dbReference type="Gene3D" id="2.102.10.10">
    <property type="entry name" value="Rieske [2Fe-2S] iron-sulphur domain"/>
    <property type="match status" value="1"/>
</dbReference>
<keyword evidence="5" id="KW-0411">Iron-sulfur</keyword>
<evidence type="ECO:0000313" key="8">
    <source>
        <dbReference type="EMBL" id="KAF4245651.1"/>
    </source>
</evidence>